<proteinExistence type="predicted"/>
<dbReference type="AlphaFoldDB" id="A0A402AQ66"/>
<protein>
    <submittedName>
        <fullName evidence="1">Uncharacterized protein</fullName>
    </submittedName>
</protein>
<dbReference type="Proteomes" id="UP000287188">
    <property type="component" value="Unassembled WGS sequence"/>
</dbReference>
<keyword evidence="2" id="KW-1185">Reference proteome</keyword>
<evidence type="ECO:0000313" key="2">
    <source>
        <dbReference type="Proteomes" id="UP000287188"/>
    </source>
</evidence>
<comment type="caution">
    <text evidence="1">The sequence shown here is derived from an EMBL/GenBank/DDBJ whole genome shotgun (WGS) entry which is preliminary data.</text>
</comment>
<dbReference type="OrthoDB" id="4559490at2"/>
<dbReference type="EMBL" id="BIFS01000001">
    <property type="protein sequence ID" value="GCE21303.1"/>
    <property type="molecule type" value="Genomic_DNA"/>
</dbReference>
<name>A0A402AQ66_9CHLR</name>
<sequence length="101" mass="10940">MDQQTYIINFDNVSGAEANIYASELRDVLLDTSSDIEVERRRDNPHTQDFGATLVLILGTPAILATAKAVGTGSPFIGKPALLSRQPTVKSLPQTSPVKMR</sequence>
<gene>
    <name evidence="1" type="ORF">KDK_51030</name>
</gene>
<organism evidence="1 2">
    <name type="scientific">Dictyobacter kobayashii</name>
    <dbReference type="NCBI Taxonomy" id="2014872"/>
    <lineage>
        <taxon>Bacteria</taxon>
        <taxon>Bacillati</taxon>
        <taxon>Chloroflexota</taxon>
        <taxon>Ktedonobacteria</taxon>
        <taxon>Ktedonobacterales</taxon>
        <taxon>Dictyobacteraceae</taxon>
        <taxon>Dictyobacter</taxon>
    </lineage>
</organism>
<accession>A0A402AQ66</accession>
<reference evidence="2" key="1">
    <citation type="submission" date="2018-12" db="EMBL/GenBank/DDBJ databases">
        <title>Tengunoibacter tsumagoiensis gen. nov., sp. nov., Dictyobacter kobayashii sp. nov., D. alpinus sp. nov., and D. joshuensis sp. nov. and description of Dictyobacteraceae fam. nov. within the order Ktedonobacterales isolated from Tengu-no-mugimeshi.</title>
        <authorList>
            <person name="Wang C.M."/>
            <person name="Zheng Y."/>
            <person name="Sakai Y."/>
            <person name="Toyoda A."/>
            <person name="Minakuchi Y."/>
            <person name="Abe K."/>
            <person name="Yokota A."/>
            <person name="Yabe S."/>
        </authorList>
    </citation>
    <scope>NUCLEOTIDE SEQUENCE [LARGE SCALE GENOMIC DNA]</scope>
    <source>
        <strain evidence="2">Uno11</strain>
    </source>
</reference>
<evidence type="ECO:0000313" key="1">
    <source>
        <dbReference type="EMBL" id="GCE21303.1"/>
    </source>
</evidence>
<dbReference type="RefSeq" id="WP_126552884.1">
    <property type="nucleotide sequence ID" value="NZ_BIFS01000001.1"/>
</dbReference>